<keyword evidence="3" id="KW-1185">Reference proteome</keyword>
<feature type="compositionally biased region" description="Low complexity" evidence="1">
    <location>
        <begin position="54"/>
        <end position="68"/>
    </location>
</feature>
<evidence type="ECO:0000256" key="1">
    <source>
        <dbReference type="SAM" id="MobiDB-lite"/>
    </source>
</evidence>
<feature type="region of interest" description="Disordered" evidence="1">
    <location>
        <begin position="46"/>
        <end position="76"/>
    </location>
</feature>
<reference evidence="2 3" key="1">
    <citation type="submission" date="2017-11" db="EMBL/GenBank/DDBJ databases">
        <title>De-novo sequencing of pomegranate (Punica granatum L.) genome.</title>
        <authorList>
            <person name="Akparov Z."/>
            <person name="Amiraslanov A."/>
            <person name="Hajiyeva S."/>
            <person name="Abbasov M."/>
            <person name="Kaur K."/>
            <person name="Hamwieh A."/>
            <person name="Solovyev V."/>
            <person name="Salamov A."/>
            <person name="Braich B."/>
            <person name="Kosarev P."/>
            <person name="Mahmoud A."/>
            <person name="Hajiyev E."/>
            <person name="Babayeva S."/>
            <person name="Izzatullayeva V."/>
            <person name="Mammadov A."/>
            <person name="Mammadov A."/>
            <person name="Sharifova S."/>
            <person name="Ojaghi J."/>
            <person name="Eynullazada K."/>
            <person name="Bayramov B."/>
            <person name="Abdulazimova A."/>
            <person name="Shahmuradov I."/>
        </authorList>
    </citation>
    <scope>NUCLEOTIDE SEQUENCE [LARGE SCALE GENOMIC DNA]</scope>
    <source>
        <strain evidence="3">cv. AG2017</strain>
        <tissue evidence="2">Leaf</tissue>
    </source>
</reference>
<name>A0A2I0JX48_PUNGR</name>
<dbReference type="EMBL" id="PGOL01001149">
    <property type="protein sequence ID" value="PKI60433.1"/>
    <property type="molecule type" value="Genomic_DNA"/>
</dbReference>
<organism evidence="2 3">
    <name type="scientific">Punica granatum</name>
    <name type="common">Pomegranate</name>
    <dbReference type="NCBI Taxonomy" id="22663"/>
    <lineage>
        <taxon>Eukaryota</taxon>
        <taxon>Viridiplantae</taxon>
        <taxon>Streptophyta</taxon>
        <taxon>Embryophyta</taxon>
        <taxon>Tracheophyta</taxon>
        <taxon>Spermatophyta</taxon>
        <taxon>Magnoliopsida</taxon>
        <taxon>eudicotyledons</taxon>
        <taxon>Gunneridae</taxon>
        <taxon>Pentapetalae</taxon>
        <taxon>rosids</taxon>
        <taxon>malvids</taxon>
        <taxon>Myrtales</taxon>
        <taxon>Lythraceae</taxon>
        <taxon>Punica</taxon>
    </lineage>
</organism>
<dbReference type="Proteomes" id="UP000233551">
    <property type="component" value="Unassembled WGS sequence"/>
</dbReference>
<sequence>MILIQLGVQCPPILHQKTTGSLLWNHFFIGCQSGVILGQLGVQRNRPCAKRPPRSTGTTPTSRTASRPDCTDPGLLLPAESPDSLCHFSDSFLVFRG</sequence>
<proteinExistence type="predicted"/>
<comment type="caution">
    <text evidence="2">The sequence shown here is derived from an EMBL/GenBank/DDBJ whole genome shotgun (WGS) entry which is preliminary data.</text>
</comment>
<evidence type="ECO:0000313" key="3">
    <source>
        <dbReference type="Proteomes" id="UP000233551"/>
    </source>
</evidence>
<accession>A0A2I0JX48</accession>
<dbReference type="AlphaFoldDB" id="A0A2I0JX48"/>
<gene>
    <name evidence="2" type="ORF">CRG98_019174</name>
</gene>
<protein>
    <submittedName>
        <fullName evidence="2">Uncharacterized protein</fullName>
    </submittedName>
</protein>
<evidence type="ECO:0000313" key="2">
    <source>
        <dbReference type="EMBL" id="PKI60433.1"/>
    </source>
</evidence>